<organism evidence="11 12">
    <name type="scientific">Acidithiobacillus caldus (strain ATCC 51756 / DSM 8584 / KU)</name>
    <dbReference type="NCBI Taxonomy" id="637389"/>
    <lineage>
        <taxon>Bacteria</taxon>
        <taxon>Pseudomonadati</taxon>
        <taxon>Pseudomonadota</taxon>
        <taxon>Acidithiobacillia</taxon>
        <taxon>Acidithiobacillales</taxon>
        <taxon>Acidithiobacillaceae</taxon>
        <taxon>Acidithiobacillus</taxon>
    </lineage>
</organism>
<dbReference type="HOGENOM" id="CLU_099018_0_0_6"/>
<dbReference type="Proteomes" id="UP000005522">
    <property type="component" value="Chromosome"/>
</dbReference>
<evidence type="ECO:0000313" key="11">
    <source>
        <dbReference type="EMBL" id="AIA55188.1"/>
    </source>
</evidence>
<dbReference type="EMBL" id="CP005986">
    <property type="protein sequence ID" value="AIA55188.1"/>
    <property type="molecule type" value="Genomic_DNA"/>
</dbReference>
<dbReference type="GO" id="GO:0006935">
    <property type="term" value="P:chemotaxis"/>
    <property type="evidence" value="ECO:0007669"/>
    <property type="project" value="UniProtKB-KW"/>
</dbReference>
<evidence type="ECO:0000256" key="5">
    <source>
        <dbReference type="ARBA" id="ARBA00022500"/>
    </source>
</evidence>
<feature type="transmembrane region" description="Helical" evidence="10">
    <location>
        <begin position="12"/>
        <end position="34"/>
    </location>
</feature>
<evidence type="ECO:0000256" key="9">
    <source>
        <dbReference type="ARBA" id="ARBA00023136"/>
    </source>
</evidence>
<accession>A0A059ZUR5</accession>
<keyword evidence="8 10" id="KW-1133">Transmembrane helix</keyword>
<dbReference type="GeneID" id="92931524"/>
<comment type="subcellular location">
    <subcellularLocation>
        <location evidence="10">Cell inner membrane</location>
    </subcellularLocation>
    <subcellularLocation>
        <location evidence="2">Cell membrane</location>
        <topology evidence="2">Single-pass membrane protein</topology>
    </subcellularLocation>
</comment>
<gene>
    <name evidence="11" type="ORF">Acaty_c1321</name>
</gene>
<evidence type="ECO:0000256" key="1">
    <source>
        <dbReference type="ARBA" id="ARBA00002254"/>
    </source>
</evidence>
<keyword evidence="9 10" id="KW-0472">Membrane</keyword>
<keyword evidence="5 10" id="KW-0145">Chemotaxis</keyword>
<evidence type="ECO:0000256" key="8">
    <source>
        <dbReference type="ARBA" id="ARBA00022989"/>
    </source>
</evidence>
<keyword evidence="4" id="KW-1003">Cell membrane</keyword>
<dbReference type="GO" id="GO:0005886">
    <property type="term" value="C:plasma membrane"/>
    <property type="evidence" value="ECO:0007669"/>
    <property type="project" value="UniProtKB-SubCell"/>
</dbReference>
<evidence type="ECO:0000256" key="3">
    <source>
        <dbReference type="ARBA" id="ARBA00008281"/>
    </source>
</evidence>
<protein>
    <recommendedName>
        <fullName evidence="10">Flagellar protein FliL</fullName>
    </recommendedName>
</protein>
<evidence type="ECO:0000256" key="7">
    <source>
        <dbReference type="ARBA" id="ARBA00022779"/>
    </source>
</evidence>
<evidence type="ECO:0000256" key="4">
    <source>
        <dbReference type="ARBA" id="ARBA00022475"/>
    </source>
</evidence>
<sequence>MAVNKTSGKGKWILIAIIVILVLLLASAAGWWFLLRPSAAPTPAQIAKEREAKVKFIDLGSLVTNLQSSDGSTHYIQVEVQLKTYDPSIDAKVKALMPEIRNSILLLLAAQHADQVGQPQVRTDLLNEIKKRVNGILDSDGGTLPAAQTSAKQPIAAVYFSSFVIQ</sequence>
<keyword evidence="11" id="KW-0969">Cilium</keyword>
<dbReference type="eggNOG" id="COG1580">
    <property type="taxonomic scope" value="Bacteria"/>
</dbReference>
<name>A0A059ZUR5_ACICK</name>
<comment type="function">
    <text evidence="1 10">Controls the rotational direction of flagella during chemotaxis.</text>
</comment>
<dbReference type="PANTHER" id="PTHR35091:SF2">
    <property type="entry name" value="FLAGELLAR PROTEIN FLIL"/>
    <property type="match status" value="1"/>
</dbReference>
<keyword evidence="6 10" id="KW-0812">Transmembrane</keyword>
<dbReference type="GO" id="GO:0009425">
    <property type="term" value="C:bacterial-type flagellum basal body"/>
    <property type="evidence" value="ECO:0007669"/>
    <property type="project" value="InterPro"/>
</dbReference>
<evidence type="ECO:0000313" key="12">
    <source>
        <dbReference type="Proteomes" id="UP000005522"/>
    </source>
</evidence>
<dbReference type="Pfam" id="PF03748">
    <property type="entry name" value="FliL"/>
    <property type="match status" value="1"/>
</dbReference>
<dbReference type="KEGG" id="acz:Acaty_c1321"/>
<keyword evidence="10" id="KW-0997">Cell inner membrane</keyword>
<keyword evidence="11" id="KW-0282">Flagellum</keyword>
<comment type="similarity">
    <text evidence="3 10">Belongs to the FliL family.</text>
</comment>
<dbReference type="PANTHER" id="PTHR35091">
    <property type="entry name" value="FLAGELLAR PROTEIN FLIL"/>
    <property type="match status" value="1"/>
</dbReference>
<evidence type="ECO:0000256" key="10">
    <source>
        <dbReference type="RuleBase" id="RU364125"/>
    </source>
</evidence>
<dbReference type="RefSeq" id="WP_004872071.1">
    <property type="nucleotide sequence ID" value="NZ_CP005986.1"/>
</dbReference>
<keyword evidence="7 10" id="KW-0283">Flagellar rotation</keyword>
<evidence type="ECO:0000256" key="6">
    <source>
        <dbReference type="ARBA" id="ARBA00022692"/>
    </source>
</evidence>
<evidence type="ECO:0000256" key="2">
    <source>
        <dbReference type="ARBA" id="ARBA00004162"/>
    </source>
</evidence>
<proteinExistence type="inferred from homology"/>
<dbReference type="GO" id="GO:0071978">
    <property type="term" value="P:bacterial-type flagellum-dependent swarming motility"/>
    <property type="evidence" value="ECO:0007669"/>
    <property type="project" value="TreeGrafter"/>
</dbReference>
<dbReference type="AlphaFoldDB" id="A0A059ZUR5"/>
<keyword evidence="11" id="KW-0966">Cell projection</keyword>
<dbReference type="InterPro" id="IPR005503">
    <property type="entry name" value="FliL"/>
</dbReference>
<reference evidence="11 12" key="1">
    <citation type="journal article" date="2009" name="J. Bacteriol.">
        <title>Draft genome sequence of the extremely acidophilic bacterium Acidithiobacillus caldus ATCC 51756 reveals metabolic versatility in the genus Acidithiobacillus.</title>
        <authorList>
            <person name="Valdes J."/>
            <person name="Quatrini R."/>
            <person name="Hallberg K."/>
            <person name="Dopson M."/>
            <person name="Valenzuela P.D."/>
            <person name="Holmes D.S."/>
        </authorList>
    </citation>
    <scope>NUCLEOTIDE SEQUENCE [LARGE SCALE GENOMIC DNA]</scope>
    <source>
        <strain evidence="12">ATCC 51756 / DSM 8584 / KU</strain>
    </source>
</reference>